<feature type="transmembrane region" description="Helical" evidence="1">
    <location>
        <begin position="168"/>
        <end position="187"/>
    </location>
</feature>
<protein>
    <recommendedName>
        <fullName evidence="4">Polyprenol reductase</fullName>
    </recommendedName>
</protein>
<dbReference type="GeneID" id="30983085"/>
<evidence type="ECO:0008006" key="4">
    <source>
        <dbReference type="Google" id="ProtNLM"/>
    </source>
</evidence>
<dbReference type="GO" id="GO:0000935">
    <property type="term" value="C:division septum"/>
    <property type="evidence" value="ECO:0007669"/>
    <property type="project" value="TreeGrafter"/>
</dbReference>
<dbReference type="AlphaFoldDB" id="A0A1E4SS28"/>
<gene>
    <name evidence="2" type="ORF">CANTADRAFT_4334</name>
</gene>
<organism evidence="2 3">
    <name type="scientific">Suhomyces tanzawaensis NRRL Y-17324</name>
    <dbReference type="NCBI Taxonomy" id="984487"/>
    <lineage>
        <taxon>Eukaryota</taxon>
        <taxon>Fungi</taxon>
        <taxon>Dikarya</taxon>
        <taxon>Ascomycota</taxon>
        <taxon>Saccharomycotina</taxon>
        <taxon>Pichiomycetes</taxon>
        <taxon>Debaryomycetaceae</taxon>
        <taxon>Suhomyces</taxon>
    </lineage>
</organism>
<dbReference type="PANTHER" id="PTHR36419">
    <property type="entry name" value="ARRESTIN FAMILY PROTEIN 1"/>
    <property type="match status" value="1"/>
</dbReference>
<dbReference type="Proteomes" id="UP000094285">
    <property type="component" value="Unassembled WGS sequence"/>
</dbReference>
<dbReference type="InterPro" id="IPR053060">
    <property type="entry name" value="Cytokinesis_Signaling_Reg"/>
</dbReference>
<dbReference type="RefSeq" id="XP_020067445.1">
    <property type="nucleotide sequence ID" value="XM_020208949.1"/>
</dbReference>
<evidence type="ECO:0000313" key="2">
    <source>
        <dbReference type="EMBL" id="ODV82323.1"/>
    </source>
</evidence>
<dbReference type="GO" id="GO:0000917">
    <property type="term" value="P:division septum assembly"/>
    <property type="evidence" value="ECO:0007669"/>
    <property type="project" value="TreeGrafter"/>
</dbReference>
<dbReference type="STRING" id="984487.A0A1E4SS28"/>
<dbReference type="PANTHER" id="PTHR36419:SF1">
    <property type="entry name" value="RHO1 GEF LOCALIZING PROTEIN 1"/>
    <property type="match status" value="1"/>
</dbReference>
<feature type="transmembrane region" description="Helical" evidence="1">
    <location>
        <begin position="237"/>
        <end position="256"/>
    </location>
</feature>
<accession>A0A1E4SS28</accession>
<evidence type="ECO:0000256" key="1">
    <source>
        <dbReference type="SAM" id="Phobius"/>
    </source>
</evidence>
<evidence type="ECO:0000313" key="3">
    <source>
        <dbReference type="Proteomes" id="UP000094285"/>
    </source>
</evidence>
<feature type="transmembrane region" description="Helical" evidence="1">
    <location>
        <begin position="7"/>
        <end position="28"/>
    </location>
</feature>
<keyword evidence="1" id="KW-0812">Transmembrane</keyword>
<proteinExistence type="predicted"/>
<sequence length="692" mass="78866">MDPFDCVLVAALATYVAAAVTILLIKWFPALNSLLLYGKNVVIKTNSNHHNPLERCIEWVFGLTVPKSYFTHFYLLLTAYCAAILWGIPRVPQVSTPGLDPDAFKNYKIIHYLLWVQGVRRTIECFCFTRFSPSSPINILHYLVGIMHYTLVSVVSGVALTLHKLDRVLALTTADIVLVIAFLAVSVQQFRHHHHLASLKKYSLPAFKHVACPHYFDEIQLYTIIFILSAKATPQTLLVPLSFLGCLVFVLINLGVSSLDSYNYNNNMPRIETVVEIRPVGGIPFKIRSVGIELRTTQKVSVPSTIGSNDTTREYKVYDDPFAYRPPMGEFHRVLLGLDIPVMIPLPKDIIASGMFPNWNASTVHTLCVKISCGDTYDSELTFLETFPIAIKVYDTLPLYRQFNEPVVESRVSGDQQILVDLSLPVSSVGPRDEFLLNTKVLTNHLHNKIKKNLRLNKLTLQIKEILECHEGGLPTRKELKIHTQTHTLNLEDSQISTQGFAYNFQVPFPVQNDYLQLFTNNYENIQNEYYEQQHQYVDDQTTLIQSINISKNKVIDELDEGIPLTHVQGFTTLGRLFSLRYEVIFKAKLSHSKDIEVRLPITVSPYDRVSSDYLLQWIIRECEQARNKFGKQVINDIVNTSKYDEVVTKLSRFNPPPVIYRNIKPDWVRLGYNELAFGKNPSGKALVQYID</sequence>
<dbReference type="OrthoDB" id="4001642at2759"/>
<keyword evidence="3" id="KW-1185">Reference proteome</keyword>
<feature type="transmembrane region" description="Helical" evidence="1">
    <location>
        <begin position="69"/>
        <end position="88"/>
    </location>
</feature>
<dbReference type="EMBL" id="KV453909">
    <property type="protein sequence ID" value="ODV82323.1"/>
    <property type="molecule type" value="Genomic_DNA"/>
</dbReference>
<keyword evidence="1" id="KW-0472">Membrane</keyword>
<keyword evidence="1" id="KW-1133">Transmembrane helix</keyword>
<feature type="transmembrane region" description="Helical" evidence="1">
    <location>
        <begin position="139"/>
        <end position="162"/>
    </location>
</feature>
<name>A0A1E4SS28_9ASCO</name>
<reference evidence="3" key="1">
    <citation type="submission" date="2016-05" db="EMBL/GenBank/DDBJ databases">
        <title>Comparative genomics of biotechnologically important yeasts.</title>
        <authorList>
            <consortium name="DOE Joint Genome Institute"/>
            <person name="Riley R."/>
            <person name="Haridas S."/>
            <person name="Wolfe K.H."/>
            <person name="Lopes M.R."/>
            <person name="Hittinger C.T."/>
            <person name="Goker M."/>
            <person name="Salamov A."/>
            <person name="Wisecaver J."/>
            <person name="Long T.M."/>
            <person name="Aerts A.L."/>
            <person name="Barry K."/>
            <person name="Choi C."/>
            <person name="Clum A."/>
            <person name="Coughlan A.Y."/>
            <person name="Deshpande S."/>
            <person name="Douglass A.P."/>
            <person name="Hanson S.J."/>
            <person name="Klenk H.-P."/>
            <person name="Labutti K."/>
            <person name="Lapidus A."/>
            <person name="Lindquist E."/>
            <person name="Lipzen A."/>
            <person name="Meier-Kolthoff J.P."/>
            <person name="Ohm R.A."/>
            <person name="Otillar R.P."/>
            <person name="Pangilinan J."/>
            <person name="Peng Y."/>
            <person name="Rokas A."/>
            <person name="Rosa C.A."/>
            <person name="Scheuner C."/>
            <person name="Sibirny A.A."/>
            <person name="Slot J.C."/>
            <person name="Stielow J.B."/>
            <person name="Sun H."/>
            <person name="Kurtzman C.P."/>
            <person name="Blackwell M."/>
            <person name="Grigoriev I.V."/>
            <person name="Jeffries T.W."/>
        </authorList>
    </citation>
    <scope>NUCLEOTIDE SEQUENCE [LARGE SCALE GENOMIC DNA]</scope>
    <source>
        <strain evidence="3">NRRL Y-17324</strain>
    </source>
</reference>